<reference evidence="1" key="2">
    <citation type="submission" date="2018-05" db="EMBL/GenBank/DDBJ databases">
        <authorList>
            <person name="Lanie J.A."/>
            <person name="Ng W.-L."/>
            <person name="Kazmierczak K.M."/>
            <person name="Andrzejewski T.M."/>
            <person name="Davidsen T.M."/>
            <person name="Wayne K.J."/>
            <person name="Tettelin H."/>
            <person name="Glass J.I."/>
            <person name="Rusch D."/>
            <person name="Podicherti R."/>
            <person name="Tsui H.-C.T."/>
            <person name="Winkler M.E."/>
        </authorList>
    </citation>
    <scope>NUCLEOTIDE SEQUENCE [LARGE SCALE GENOMIC DNA]</scope>
</reference>
<dbReference type="GeneID" id="55001790"/>
<keyword evidence="2" id="KW-1185">Reference proteome</keyword>
<accession>A0A385EHL2</accession>
<sequence>MGTRSLIGKQLKDGSILGVYCHYDGYPEYNGRILRDHYNTTDKVNKLIDGGDMSCTWTNAGWKNETLPESGPLHYTSRGESIESNQPQLYKDLNEFLQAADDNYGAEYTYHYTSEGWVCHDIRPNPYTTNNVMEVKIPEGSVN</sequence>
<name>A0A385EHL2_9CAUD</name>
<dbReference type="GeneID" id="55001992"/>
<reference evidence="2" key="1">
    <citation type="submission" date="2018-05" db="EMBL/GenBank/DDBJ databases">
        <authorList>
            <person name="You S."/>
        </authorList>
    </citation>
    <scope>NUCLEOTIDE SEQUENCE [LARGE SCALE GENOMIC DNA]</scope>
</reference>
<organism evidence="1 2">
    <name type="scientific">Synechococcus phage S-T4</name>
    <dbReference type="NCBI Taxonomy" id="2268578"/>
    <lineage>
        <taxon>Viruses</taxon>
        <taxon>Duplodnaviria</taxon>
        <taxon>Heunggongvirae</taxon>
        <taxon>Uroviricota</taxon>
        <taxon>Caudoviricetes</taxon>
        <taxon>Pantevenvirales</taxon>
        <taxon>Kyanoviridae</taxon>
        <taxon>Tamkungvirus</taxon>
        <taxon>Tamkungvirus ST4</taxon>
    </lineage>
</organism>
<protein>
    <submittedName>
        <fullName evidence="1">Uncharacterized protein</fullName>
    </submittedName>
</protein>
<dbReference type="EMBL" id="MH412654">
    <property type="protein sequence ID" value="AXQ70611.1"/>
    <property type="molecule type" value="Genomic_DNA"/>
</dbReference>
<evidence type="ECO:0000313" key="1">
    <source>
        <dbReference type="EMBL" id="AXQ70409.1"/>
    </source>
</evidence>
<dbReference type="EMBL" id="MH412654">
    <property type="protein sequence ID" value="AXQ70409.1"/>
    <property type="molecule type" value="Genomic_DNA"/>
</dbReference>
<proteinExistence type="predicted"/>
<evidence type="ECO:0000313" key="2">
    <source>
        <dbReference type="Proteomes" id="UP000257648"/>
    </source>
</evidence>
<dbReference type="Proteomes" id="UP000257648">
    <property type="component" value="Segment"/>
</dbReference>
<dbReference type="RefSeq" id="YP_009810768.1">
    <property type="nucleotide sequence ID" value="NC_048049.1"/>
</dbReference>
<dbReference type="RefSeq" id="YP_009810970.1">
    <property type="nucleotide sequence ID" value="NC_048049.1"/>
</dbReference>
<dbReference type="KEGG" id="vg:55001992"/>
<dbReference type="KEGG" id="vg:55001790"/>